<gene>
    <name evidence="3" type="ORF">EG68_11121</name>
</gene>
<dbReference type="Gene3D" id="3.40.350.10">
    <property type="entry name" value="Creatinase/prolidase N-terminal domain"/>
    <property type="match status" value="1"/>
</dbReference>
<organism evidence="3 4">
    <name type="scientific">Paragonimus skrjabini miyazakii</name>
    <dbReference type="NCBI Taxonomy" id="59628"/>
    <lineage>
        <taxon>Eukaryota</taxon>
        <taxon>Metazoa</taxon>
        <taxon>Spiralia</taxon>
        <taxon>Lophotrochozoa</taxon>
        <taxon>Platyhelminthes</taxon>
        <taxon>Trematoda</taxon>
        <taxon>Digenea</taxon>
        <taxon>Plagiorchiida</taxon>
        <taxon>Troglotremata</taxon>
        <taxon>Troglotrematidae</taxon>
        <taxon>Paragonimus</taxon>
    </lineage>
</organism>
<dbReference type="InterPro" id="IPR029149">
    <property type="entry name" value="Creatin/AminoP/Spt16_N"/>
</dbReference>
<dbReference type="OrthoDB" id="10251642at2759"/>
<keyword evidence="1" id="KW-0158">Chromosome</keyword>
<dbReference type="SMART" id="SM01285">
    <property type="entry name" value="FACT-Spt16_Nlob"/>
    <property type="match status" value="1"/>
</dbReference>
<dbReference type="GO" id="GO:0031491">
    <property type="term" value="F:nucleosome binding"/>
    <property type="evidence" value="ECO:0007669"/>
    <property type="project" value="TreeGrafter"/>
</dbReference>
<keyword evidence="1" id="KW-0235">DNA replication</keyword>
<dbReference type="GO" id="GO:0006281">
    <property type="term" value="P:DNA repair"/>
    <property type="evidence" value="ECO:0007669"/>
    <property type="project" value="UniProtKB-UniRule"/>
</dbReference>
<evidence type="ECO:0000256" key="1">
    <source>
        <dbReference type="RuleBase" id="RU367052"/>
    </source>
</evidence>
<comment type="function">
    <text evidence="1">Component of the FACT complex, a general chromatin factor that acts to reorganize nucleosomes. The FACT complex is involved in multiple processes that require DNA as a template such as mRNA elongation, DNA replication and DNA repair. During transcription elongation the FACT complex acts as a histone chaperone that both destabilizes and restores nucleosomal structure. It facilitates the passage of RNA polymerase II and transcription by promoting the dissociation of one histone H2A-H2B dimer from the nucleosome, then subsequently promotes the reestablishment of the nucleosome following the passage of RNA polymerase II.</text>
</comment>
<dbReference type="InterPro" id="IPR029148">
    <property type="entry name" value="FACT-SPT16_Nlobe"/>
</dbReference>
<keyword evidence="1" id="KW-0804">Transcription</keyword>
<dbReference type="Pfam" id="PF14826">
    <property type="entry name" value="FACT-Spt16_Nlob"/>
    <property type="match status" value="1"/>
</dbReference>
<keyword evidence="1" id="KW-0227">DNA damage</keyword>
<keyword evidence="1" id="KW-0805">Transcription regulation</keyword>
<evidence type="ECO:0000259" key="2">
    <source>
        <dbReference type="SMART" id="SM01285"/>
    </source>
</evidence>
<keyword evidence="4" id="KW-1185">Reference proteome</keyword>
<comment type="similarity">
    <text evidence="1">Belongs to the peptidase M24 family. SPT16 subfamily.</text>
</comment>
<dbReference type="EMBL" id="JTDE01004222">
    <property type="protein sequence ID" value="KAF7255188.1"/>
    <property type="molecule type" value="Genomic_DNA"/>
</dbReference>
<dbReference type="PANTHER" id="PTHR13980">
    <property type="entry name" value="CDC68 RELATED"/>
    <property type="match status" value="1"/>
</dbReference>
<dbReference type="Gene3D" id="3.90.230.10">
    <property type="entry name" value="Creatinase/methionine aminopeptidase superfamily"/>
    <property type="match status" value="1"/>
</dbReference>
<keyword evidence="1" id="KW-0234">DNA repair</keyword>
<dbReference type="SUPFAM" id="SSF55920">
    <property type="entry name" value="Creatinase/aminopeptidase"/>
    <property type="match status" value="1"/>
</dbReference>
<dbReference type="InterPro" id="IPR000994">
    <property type="entry name" value="Pept_M24"/>
</dbReference>
<dbReference type="GO" id="GO:0035101">
    <property type="term" value="C:FACT complex"/>
    <property type="evidence" value="ECO:0007669"/>
    <property type="project" value="UniProtKB-UniRule"/>
</dbReference>
<comment type="subcellular location">
    <subcellularLocation>
        <location evidence="1">Nucleus</location>
    </subcellularLocation>
    <subcellularLocation>
        <location evidence="1">Chromosome</location>
    </subcellularLocation>
</comment>
<proteinExistence type="inferred from homology"/>
<comment type="subunit">
    <text evidence="1">Component of the FACT complex.</text>
</comment>
<keyword evidence="1" id="KW-0539">Nucleus</keyword>
<dbReference type="GO" id="GO:0006368">
    <property type="term" value="P:transcription elongation by RNA polymerase II"/>
    <property type="evidence" value="ECO:0007669"/>
    <property type="project" value="TreeGrafter"/>
</dbReference>
<dbReference type="AlphaFoldDB" id="A0A8S9YTF4"/>
<sequence length="345" mass="38674">MCALKLDIPSFISRCGQLYKDWRSNASSQLHAVDAVVIPAGKFDSVYGKTLSLHVWLFGYELQDTIIVFCEKSIFILCGKKKIEFLQPLTKRNDENREVILIQRNPSDNDKAEIGRLISAISTSRNGRIVGHLAKDKFSSELTSAFQSALQTAKFEMLDISGACSDLFAVKDENELNLLKKASNVTCNVFTKGLREEIMDTIDYDRKMKHSKLSGSCQAALKKANLLNGLDPDSLEMCYDPIIQSGGRFNLKFSIESDDQNLHFGVIICALGVRYQSYCSNVIRTLLVNPTEEQSTVYAYLHDLLDWAIAEIKPGMKVADFCQSVIKKVESERPDLSDNLIRSFG</sequence>
<name>A0A8S9YTF4_9TREM</name>
<dbReference type="Proteomes" id="UP000822476">
    <property type="component" value="Unassembled WGS sequence"/>
</dbReference>
<protein>
    <recommendedName>
        <fullName evidence="1">FACT complex subunit</fullName>
    </recommendedName>
</protein>
<reference evidence="3" key="1">
    <citation type="submission" date="2019-07" db="EMBL/GenBank/DDBJ databases">
        <title>Annotation for the trematode Paragonimus miyazaki's.</title>
        <authorList>
            <person name="Choi Y.-J."/>
        </authorList>
    </citation>
    <scope>NUCLEOTIDE SEQUENCE</scope>
    <source>
        <strain evidence="3">Japan</strain>
    </source>
</reference>
<dbReference type="Pfam" id="PF00557">
    <property type="entry name" value="Peptidase_M24"/>
    <property type="match status" value="1"/>
</dbReference>
<accession>A0A8S9YTF4</accession>
<dbReference type="InterPro" id="IPR036005">
    <property type="entry name" value="Creatinase/aminopeptidase-like"/>
</dbReference>
<dbReference type="InterPro" id="IPR040258">
    <property type="entry name" value="Spt16"/>
</dbReference>
<evidence type="ECO:0000313" key="3">
    <source>
        <dbReference type="EMBL" id="KAF7255188.1"/>
    </source>
</evidence>
<evidence type="ECO:0000313" key="4">
    <source>
        <dbReference type="Proteomes" id="UP000822476"/>
    </source>
</evidence>
<comment type="caution">
    <text evidence="3">The sequence shown here is derived from an EMBL/GenBank/DDBJ whole genome shotgun (WGS) entry which is preliminary data.</text>
</comment>
<feature type="domain" description="FACT complex subunit SPT16 N-terminal lobe" evidence="2">
    <location>
        <begin position="6"/>
        <end position="164"/>
    </location>
</feature>
<dbReference type="GO" id="GO:0006260">
    <property type="term" value="P:DNA replication"/>
    <property type="evidence" value="ECO:0007669"/>
    <property type="project" value="UniProtKB-KW"/>
</dbReference>
<dbReference type="PANTHER" id="PTHR13980:SF15">
    <property type="entry name" value="FACT COMPLEX SUBUNIT SPT16"/>
    <property type="match status" value="1"/>
</dbReference>